<comment type="caution">
    <text evidence="1">The sequence shown here is derived from an EMBL/GenBank/DDBJ whole genome shotgun (WGS) entry which is preliminary data.</text>
</comment>
<reference evidence="1 2" key="2">
    <citation type="journal article" date="2021" name="Curr. Genet.">
        <title>Genetic response to nitrogen starvation in the aggressive Eucalyptus foliar pathogen Teratosphaeria destructans.</title>
        <authorList>
            <person name="Havenga M."/>
            <person name="Wingfield B.D."/>
            <person name="Wingfield M.J."/>
            <person name="Dreyer L.L."/>
            <person name="Roets F."/>
            <person name="Aylward J."/>
        </authorList>
    </citation>
    <scope>NUCLEOTIDE SEQUENCE [LARGE SCALE GENOMIC DNA]</scope>
    <source>
        <strain evidence="1">CMW44962</strain>
    </source>
</reference>
<gene>
    <name evidence="1" type="ORF">Tdes44962_MAKER08714</name>
</gene>
<evidence type="ECO:0000313" key="1">
    <source>
        <dbReference type="EMBL" id="KAH9833958.1"/>
    </source>
</evidence>
<dbReference type="EMBL" id="RIBY02001024">
    <property type="protein sequence ID" value="KAH9833958.1"/>
    <property type="molecule type" value="Genomic_DNA"/>
</dbReference>
<evidence type="ECO:0000313" key="2">
    <source>
        <dbReference type="Proteomes" id="UP001138500"/>
    </source>
</evidence>
<sequence length="143" mass="14975">MLFFGGGGGVVVEVEVGEGGGGGLWGAGDGLGGWDGADGEGRVQGGLFGDASEEVGEGLGGDDGGVAEVFEFLGGWSVEVGWGGEVAAYGFDGADGSIDHGRVHVFHHGRHDKWLRSKKFKRLREMTEVKLRSAWRKMAAPRR</sequence>
<reference evidence="1 2" key="1">
    <citation type="journal article" date="2018" name="IMA Fungus">
        <title>IMA Genome-F 10: Nine draft genome sequences of Claviceps purpurea s.lat., including C. arundinis, C. humidiphila, and C. cf. spartinae, pseudomolecules for the pitch canker pathogen Fusarium circinatum, draft genome of Davidsoniella eucalypti, Grosmannia galeiformis, Quambalaria eucalypti, and Teratosphaeria destructans.</title>
        <authorList>
            <person name="Wingfield B.D."/>
            <person name="Liu M."/>
            <person name="Nguyen H.D."/>
            <person name="Lane F.A."/>
            <person name="Morgan S.W."/>
            <person name="De Vos L."/>
            <person name="Wilken P.M."/>
            <person name="Duong T.A."/>
            <person name="Aylward J."/>
            <person name="Coetzee M.P."/>
            <person name="Dadej K."/>
            <person name="De Beer Z.W."/>
            <person name="Findlay W."/>
            <person name="Havenga M."/>
            <person name="Kolarik M."/>
            <person name="Menzies J.G."/>
            <person name="Naidoo K."/>
            <person name="Pochopski O."/>
            <person name="Shoukouhi P."/>
            <person name="Santana Q.C."/>
            <person name="Seifert K.A."/>
            <person name="Soal N."/>
            <person name="Steenkamp E.T."/>
            <person name="Tatham C.T."/>
            <person name="van der Nest M.A."/>
            <person name="Wingfield M.J."/>
        </authorList>
    </citation>
    <scope>NUCLEOTIDE SEQUENCE [LARGE SCALE GENOMIC DNA]</scope>
    <source>
        <strain evidence="1">CMW44962</strain>
    </source>
</reference>
<protein>
    <submittedName>
        <fullName evidence="1">Uncharacterized protein</fullName>
    </submittedName>
</protein>
<name>A0A9W7W4K8_9PEZI</name>
<dbReference type="AlphaFoldDB" id="A0A9W7W4K8"/>
<accession>A0A9W7W4K8</accession>
<organism evidence="1 2">
    <name type="scientific">Teratosphaeria destructans</name>
    <dbReference type="NCBI Taxonomy" id="418781"/>
    <lineage>
        <taxon>Eukaryota</taxon>
        <taxon>Fungi</taxon>
        <taxon>Dikarya</taxon>
        <taxon>Ascomycota</taxon>
        <taxon>Pezizomycotina</taxon>
        <taxon>Dothideomycetes</taxon>
        <taxon>Dothideomycetidae</taxon>
        <taxon>Mycosphaerellales</taxon>
        <taxon>Teratosphaeriaceae</taxon>
        <taxon>Teratosphaeria</taxon>
    </lineage>
</organism>
<proteinExistence type="predicted"/>
<keyword evidence="2" id="KW-1185">Reference proteome</keyword>
<dbReference type="Proteomes" id="UP001138500">
    <property type="component" value="Unassembled WGS sequence"/>
</dbReference>